<protein>
    <submittedName>
        <fullName evidence="2">Uncharacterized protein</fullName>
    </submittedName>
</protein>
<evidence type="ECO:0000256" key="1">
    <source>
        <dbReference type="SAM" id="MobiDB-lite"/>
    </source>
</evidence>
<proteinExistence type="predicted"/>
<comment type="caution">
    <text evidence="2">The sequence shown here is derived from an EMBL/GenBank/DDBJ whole genome shotgun (WGS) entry which is preliminary data.</text>
</comment>
<accession>A0AAV8RWJ4</accession>
<feature type="region of interest" description="Disordered" evidence="1">
    <location>
        <begin position="52"/>
        <end position="78"/>
    </location>
</feature>
<keyword evidence="3" id="KW-1185">Reference proteome</keyword>
<evidence type="ECO:0000313" key="3">
    <source>
        <dbReference type="Proteomes" id="UP001222027"/>
    </source>
</evidence>
<dbReference type="Proteomes" id="UP001222027">
    <property type="component" value="Unassembled WGS sequence"/>
</dbReference>
<dbReference type="AlphaFoldDB" id="A0AAV8RWJ4"/>
<gene>
    <name evidence="2" type="ORF">OPV22_001806</name>
</gene>
<sequence>MMGVTATVRAVFKGNETVGLPDVTQKLKPDSFRRRIHMASKIVPTASVQFPPFRSPTVSRQESTWPPHPPRRDSGSSSSAVVHICGTRILRCDPSQVHITAVSLRSLLAAFVLCARAK</sequence>
<reference evidence="2 3" key="1">
    <citation type="submission" date="2022-12" db="EMBL/GenBank/DDBJ databases">
        <title>Chromosome-scale assembly of the Ensete ventricosum genome.</title>
        <authorList>
            <person name="Dussert Y."/>
            <person name="Stocks J."/>
            <person name="Wendawek A."/>
            <person name="Woldeyes F."/>
            <person name="Nichols R.A."/>
            <person name="Borrell J.S."/>
        </authorList>
    </citation>
    <scope>NUCLEOTIDE SEQUENCE [LARGE SCALE GENOMIC DNA]</scope>
    <source>
        <strain evidence="3">cv. Maze</strain>
        <tissue evidence="2">Seeds</tissue>
    </source>
</reference>
<evidence type="ECO:0000313" key="2">
    <source>
        <dbReference type="EMBL" id="KAJ8511372.1"/>
    </source>
</evidence>
<organism evidence="2 3">
    <name type="scientific">Ensete ventricosum</name>
    <name type="common">Abyssinian banana</name>
    <name type="synonym">Musa ensete</name>
    <dbReference type="NCBI Taxonomy" id="4639"/>
    <lineage>
        <taxon>Eukaryota</taxon>
        <taxon>Viridiplantae</taxon>
        <taxon>Streptophyta</taxon>
        <taxon>Embryophyta</taxon>
        <taxon>Tracheophyta</taxon>
        <taxon>Spermatophyta</taxon>
        <taxon>Magnoliopsida</taxon>
        <taxon>Liliopsida</taxon>
        <taxon>Zingiberales</taxon>
        <taxon>Musaceae</taxon>
        <taxon>Ensete</taxon>
    </lineage>
</organism>
<dbReference type="EMBL" id="JAQQAF010000001">
    <property type="protein sequence ID" value="KAJ8511372.1"/>
    <property type="molecule type" value="Genomic_DNA"/>
</dbReference>
<name>A0AAV8RWJ4_ENSVE</name>